<keyword evidence="14" id="KW-1185">Reference proteome</keyword>
<accession>A0A1I4EM58</accession>
<evidence type="ECO:0000313" key="14">
    <source>
        <dbReference type="Proteomes" id="UP000323300"/>
    </source>
</evidence>
<feature type="coiled-coil region" evidence="10">
    <location>
        <begin position="253"/>
        <end position="287"/>
    </location>
</feature>
<gene>
    <name evidence="13" type="ORF">SAMN04488498_12823</name>
</gene>
<dbReference type="GO" id="GO:0005886">
    <property type="term" value="C:plasma membrane"/>
    <property type="evidence" value="ECO:0007669"/>
    <property type="project" value="UniProtKB-SubCell"/>
</dbReference>
<keyword evidence="3 9" id="KW-0813">Transport</keyword>
<dbReference type="SUPFAM" id="SSF111369">
    <property type="entry name" value="HlyD-like secretion proteins"/>
    <property type="match status" value="1"/>
</dbReference>
<dbReference type="NCBIfam" id="TIGR01843">
    <property type="entry name" value="type_I_hlyD"/>
    <property type="match status" value="1"/>
</dbReference>
<dbReference type="PANTHER" id="PTHR30386">
    <property type="entry name" value="MEMBRANE FUSION SUBUNIT OF EMRAB-TOLC MULTIDRUG EFFLUX PUMP"/>
    <property type="match status" value="1"/>
</dbReference>
<evidence type="ECO:0000256" key="5">
    <source>
        <dbReference type="ARBA" id="ARBA00022519"/>
    </source>
</evidence>
<feature type="domain" description="AprE-like beta-barrel" evidence="12">
    <location>
        <begin position="323"/>
        <end position="410"/>
    </location>
</feature>
<organism evidence="13 14">
    <name type="scientific">Neomesorhizobium albiziae</name>
    <dbReference type="NCBI Taxonomy" id="335020"/>
    <lineage>
        <taxon>Bacteria</taxon>
        <taxon>Pseudomonadati</taxon>
        <taxon>Pseudomonadota</taxon>
        <taxon>Alphaproteobacteria</taxon>
        <taxon>Hyphomicrobiales</taxon>
        <taxon>Phyllobacteriaceae</taxon>
        <taxon>Neomesorhizobium</taxon>
    </lineage>
</organism>
<dbReference type="GO" id="GO:0015031">
    <property type="term" value="P:protein transport"/>
    <property type="evidence" value="ECO:0007669"/>
    <property type="project" value="InterPro"/>
</dbReference>
<evidence type="ECO:0000256" key="10">
    <source>
        <dbReference type="SAM" id="Coils"/>
    </source>
</evidence>
<protein>
    <recommendedName>
        <fullName evidence="9">Membrane fusion protein (MFP) family protein</fullName>
    </recommendedName>
</protein>
<dbReference type="InterPro" id="IPR058982">
    <property type="entry name" value="Beta-barrel_AprE"/>
</dbReference>
<dbReference type="Gene3D" id="2.40.30.170">
    <property type="match status" value="1"/>
</dbReference>
<evidence type="ECO:0000256" key="7">
    <source>
        <dbReference type="ARBA" id="ARBA00022989"/>
    </source>
</evidence>
<dbReference type="Pfam" id="PF25994">
    <property type="entry name" value="HH_AprE"/>
    <property type="match status" value="1"/>
</dbReference>
<dbReference type="PRINTS" id="PR01490">
    <property type="entry name" value="RTXTOXIND"/>
</dbReference>
<keyword evidence="7" id="KW-1133">Transmembrane helix</keyword>
<keyword evidence="5 9" id="KW-0997">Cell inner membrane</keyword>
<evidence type="ECO:0000259" key="12">
    <source>
        <dbReference type="Pfam" id="PF26002"/>
    </source>
</evidence>
<dbReference type="InterPro" id="IPR010129">
    <property type="entry name" value="T1SS_HlyD"/>
</dbReference>
<sequence length="433" mass="47138">MSGQFKTAGGFGLRSRVVCGAVFGALLVGGCGAWAATSRLSGAVIAQGVLRVDEHVKVVQHRDGGIVTAIAVREGDAVKQGDVLISLDGVQARAELAIIRSQLDELAGRRARLVSQREGNESIIFPKGFADDSPEKNLIAMGELQLFKRDLQNRIRMKEQLKLQADQLDQEVAGLASQLSALNEEIALVEKEHAKIEGLSGQGLVEGSRLYTISRDLARMTGQRGEIEASRARAAAKGSEIQLQIIGIEQTARTEAQRELRSVDATMSELKERYTATEDRLIRTEIRAPISGIVNELKVHTVGGVVSPAETLVTLVPHNAHLKIEVRLRTVDVDQIGLGQKAKLRFSAFNQRTTPEVEGRVDHISAAAQHDPRSGDAFYIGDVEIVGDLTRIGRQSLLPGMPVEVFVETEEVTAISYLVKPFTDQMARAFREE</sequence>
<dbReference type="AlphaFoldDB" id="A0A1I4EM58"/>
<dbReference type="Gene3D" id="2.40.50.100">
    <property type="match status" value="1"/>
</dbReference>
<evidence type="ECO:0000256" key="9">
    <source>
        <dbReference type="RuleBase" id="RU365093"/>
    </source>
</evidence>
<evidence type="ECO:0000256" key="6">
    <source>
        <dbReference type="ARBA" id="ARBA00022692"/>
    </source>
</evidence>
<dbReference type="PANTHER" id="PTHR30386:SF17">
    <property type="entry name" value="ALKALINE PROTEASE SECRETION PROTEIN APRE"/>
    <property type="match status" value="1"/>
</dbReference>
<keyword evidence="4 9" id="KW-1003">Cell membrane</keyword>
<evidence type="ECO:0000256" key="8">
    <source>
        <dbReference type="ARBA" id="ARBA00023136"/>
    </source>
</evidence>
<dbReference type="InterPro" id="IPR058781">
    <property type="entry name" value="HH_AprE-like"/>
</dbReference>
<name>A0A1I4EM58_9HYPH</name>
<reference evidence="13 14" key="1">
    <citation type="submission" date="2016-10" db="EMBL/GenBank/DDBJ databases">
        <authorList>
            <person name="Varghese N."/>
            <person name="Submissions S."/>
        </authorList>
    </citation>
    <scope>NUCLEOTIDE SEQUENCE [LARGE SCALE GENOMIC DNA]</scope>
    <source>
        <strain evidence="13 14">DSM 21822</strain>
    </source>
</reference>
<dbReference type="OrthoDB" id="9810980at2"/>
<dbReference type="Proteomes" id="UP000323300">
    <property type="component" value="Unassembled WGS sequence"/>
</dbReference>
<dbReference type="EMBL" id="FOSL01000028">
    <property type="protein sequence ID" value="SFL06828.1"/>
    <property type="molecule type" value="Genomic_DNA"/>
</dbReference>
<evidence type="ECO:0000259" key="11">
    <source>
        <dbReference type="Pfam" id="PF25994"/>
    </source>
</evidence>
<keyword evidence="10" id="KW-0175">Coiled coil</keyword>
<dbReference type="InterPro" id="IPR050739">
    <property type="entry name" value="MFP"/>
</dbReference>
<dbReference type="Pfam" id="PF26002">
    <property type="entry name" value="Beta-barrel_AprE"/>
    <property type="match status" value="1"/>
</dbReference>
<evidence type="ECO:0000256" key="3">
    <source>
        <dbReference type="ARBA" id="ARBA00022448"/>
    </source>
</evidence>
<feature type="domain" description="AprE-like long alpha-helical hairpin" evidence="11">
    <location>
        <begin position="92"/>
        <end position="280"/>
    </location>
</feature>
<evidence type="ECO:0000313" key="13">
    <source>
        <dbReference type="EMBL" id="SFL06828.1"/>
    </source>
</evidence>
<keyword evidence="6" id="KW-0812">Transmembrane</keyword>
<proteinExistence type="inferred from homology"/>
<keyword evidence="8" id="KW-0472">Membrane</keyword>
<dbReference type="PROSITE" id="PS51257">
    <property type="entry name" value="PROKAR_LIPOPROTEIN"/>
    <property type="match status" value="1"/>
</dbReference>
<evidence type="ECO:0000256" key="2">
    <source>
        <dbReference type="ARBA" id="ARBA00009477"/>
    </source>
</evidence>
<evidence type="ECO:0000256" key="1">
    <source>
        <dbReference type="ARBA" id="ARBA00004377"/>
    </source>
</evidence>
<feature type="coiled-coil region" evidence="10">
    <location>
        <begin position="151"/>
        <end position="199"/>
    </location>
</feature>
<evidence type="ECO:0000256" key="4">
    <source>
        <dbReference type="ARBA" id="ARBA00022475"/>
    </source>
</evidence>
<comment type="subcellular location">
    <subcellularLocation>
        <location evidence="1 9">Cell inner membrane</location>
        <topology evidence="1 9">Single-pass membrane protein</topology>
    </subcellularLocation>
</comment>
<dbReference type="RefSeq" id="WP_149763386.1">
    <property type="nucleotide sequence ID" value="NZ_BSPE01000024.1"/>
</dbReference>
<comment type="similarity">
    <text evidence="2 9">Belongs to the membrane fusion protein (MFP) (TC 8.A.1) family.</text>
</comment>